<gene>
    <name evidence="1" type="ORF">CIK00_03300</name>
</gene>
<organism evidence="1 2">
    <name type="scientific">Photobacterium carnosum</name>
    <dbReference type="NCBI Taxonomy" id="2023717"/>
    <lineage>
        <taxon>Bacteria</taxon>
        <taxon>Pseudomonadati</taxon>
        <taxon>Pseudomonadota</taxon>
        <taxon>Gammaproteobacteria</taxon>
        <taxon>Vibrionales</taxon>
        <taxon>Vibrionaceae</taxon>
        <taxon>Photobacterium</taxon>
    </lineage>
</organism>
<dbReference type="GeneID" id="69966782"/>
<dbReference type="RefSeq" id="WP_101767510.1">
    <property type="nucleotide sequence ID" value="NZ_BPPU01000003.1"/>
</dbReference>
<dbReference type="EMBL" id="NPIB01000002">
    <property type="protein sequence ID" value="PLC59308.1"/>
    <property type="molecule type" value="Genomic_DNA"/>
</dbReference>
<comment type="caution">
    <text evidence="1">The sequence shown here is derived from an EMBL/GenBank/DDBJ whole genome shotgun (WGS) entry which is preliminary data.</text>
</comment>
<evidence type="ECO:0000313" key="1">
    <source>
        <dbReference type="EMBL" id="PLC59308.1"/>
    </source>
</evidence>
<reference evidence="1 2" key="1">
    <citation type="journal article" date="2018" name="Syst. Appl. Microbiol.">
        <title>Photobacterium carnosum sp. nov., isolated from spoiled modified atmosphere packaged poultry meat.</title>
        <authorList>
            <person name="Hilgarth M."/>
            <person name="Fuertes S."/>
            <person name="Ehrmann M."/>
            <person name="Vogel R.F."/>
        </authorList>
    </citation>
    <scope>NUCLEOTIDE SEQUENCE [LARGE SCALE GENOMIC DNA]</scope>
    <source>
        <strain evidence="1 2">TMW 2.2021</strain>
    </source>
</reference>
<evidence type="ECO:0000313" key="2">
    <source>
        <dbReference type="Proteomes" id="UP000234420"/>
    </source>
</evidence>
<sequence>MKDSALILELLHPALHIKKHSDNNQRGILDCWIAVPITVEPCEAISNYASQNLRLWSNSKEDFKTAINDAVKIQFANDHCPVEIIDNQVDPYSSQCEITLKDKSGNEAIFIFELKTVDEGLTL</sequence>
<protein>
    <submittedName>
        <fullName evidence="1">Uncharacterized protein</fullName>
    </submittedName>
</protein>
<accession>A0A2N4UWC5</accession>
<dbReference type="Proteomes" id="UP000234420">
    <property type="component" value="Unassembled WGS sequence"/>
</dbReference>
<name>A0A2N4UWC5_9GAMM</name>
<proteinExistence type="predicted"/>
<dbReference type="AlphaFoldDB" id="A0A2N4UWC5"/>
<keyword evidence="2" id="KW-1185">Reference proteome</keyword>